<dbReference type="AlphaFoldDB" id="A0A452GLP5"/>
<proteinExistence type="predicted"/>
<protein>
    <submittedName>
        <fullName evidence="2">Uncharacterized protein</fullName>
    </submittedName>
</protein>
<feature type="region of interest" description="Disordered" evidence="1">
    <location>
        <begin position="1"/>
        <end position="49"/>
    </location>
</feature>
<accession>A0A452GLP5</accession>
<feature type="region of interest" description="Disordered" evidence="1">
    <location>
        <begin position="287"/>
        <end position="324"/>
    </location>
</feature>
<dbReference type="Proteomes" id="UP000291020">
    <property type="component" value="Unassembled WGS sequence"/>
</dbReference>
<feature type="compositionally biased region" description="Low complexity" evidence="1">
    <location>
        <begin position="293"/>
        <end position="316"/>
    </location>
</feature>
<name>A0A452GLP5_9SAUR</name>
<organism evidence="2 3">
    <name type="scientific">Gopherus agassizii</name>
    <name type="common">Agassiz's desert tortoise</name>
    <dbReference type="NCBI Taxonomy" id="38772"/>
    <lineage>
        <taxon>Eukaryota</taxon>
        <taxon>Metazoa</taxon>
        <taxon>Chordata</taxon>
        <taxon>Craniata</taxon>
        <taxon>Vertebrata</taxon>
        <taxon>Euteleostomi</taxon>
        <taxon>Archelosauria</taxon>
        <taxon>Testudinata</taxon>
        <taxon>Testudines</taxon>
        <taxon>Cryptodira</taxon>
        <taxon>Durocryptodira</taxon>
        <taxon>Testudinoidea</taxon>
        <taxon>Testudinidae</taxon>
        <taxon>Gopherus</taxon>
    </lineage>
</organism>
<feature type="region of interest" description="Disordered" evidence="1">
    <location>
        <begin position="353"/>
        <end position="372"/>
    </location>
</feature>
<evidence type="ECO:0000256" key="1">
    <source>
        <dbReference type="SAM" id="MobiDB-lite"/>
    </source>
</evidence>
<reference evidence="2" key="3">
    <citation type="submission" date="2025-09" db="UniProtKB">
        <authorList>
            <consortium name="Ensembl"/>
        </authorList>
    </citation>
    <scope>IDENTIFICATION</scope>
</reference>
<reference evidence="2" key="2">
    <citation type="submission" date="2025-08" db="UniProtKB">
        <authorList>
            <consortium name="Ensembl"/>
        </authorList>
    </citation>
    <scope>IDENTIFICATION</scope>
</reference>
<dbReference type="Ensembl" id="ENSGAGT00000003098.1">
    <property type="protein sequence ID" value="ENSGAGP00000002703.1"/>
    <property type="gene ID" value="ENSGAGG00000002171.1"/>
</dbReference>
<dbReference type="PANTHER" id="PTHR33504">
    <property type="entry name" value="NADH DEHYDROGENASE (UBIQUINONE) 1 BETA SUBCOMPLEX, 4"/>
    <property type="match status" value="1"/>
</dbReference>
<evidence type="ECO:0000313" key="2">
    <source>
        <dbReference type="Ensembl" id="ENSGAGP00000002703.1"/>
    </source>
</evidence>
<reference evidence="3" key="1">
    <citation type="journal article" date="2017" name="PLoS ONE">
        <title>The Agassiz's desert tortoise genome provides a resource for the conservation of a threatened species.</title>
        <authorList>
            <person name="Tollis M."/>
            <person name="DeNardo D.F."/>
            <person name="Cornelius J.A."/>
            <person name="Dolby G.A."/>
            <person name="Edwards T."/>
            <person name="Henen B.T."/>
            <person name="Karl A.E."/>
            <person name="Murphy R.W."/>
            <person name="Kusumi K."/>
        </authorList>
    </citation>
    <scope>NUCLEOTIDE SEQUENCE [LARGE SCALE GENOMIC DNA]</scope>
</reference>
<evidence type="ECO:0000313" key="3">
    <source>
        <dbReference type="Proteomes" id="UP000291020"/>
    </source>
</evidence>
<sequence length="407" mass="46645">MTSEPHSARAATEAERQKRPGKGRGWRGSPPPTHVSRSPSNRDAEAGPLSSRVTMLSGAARRAGCLSRPADDELAAKIIQRAWWSHIDRRLFRLLTHTIRAAEHCITYEIMRRVSPLEAELIKDPSMQCKVRFRFAGHEFPPFIVFKIFHNTGGQGSKYISGKRTISPASEAAVDACKLMGHRKYYDQMIWDELQYQNHKIIDEIDVATVKDYMQYISNLDETPAYFGGRDNCWRKLSLENFPRTMIMYDIMDYAQSGTLSNPLKEKLTFLLLRPQNEELRHDQLMTVSRVRSPTSCPPTATSSSRSYQPSSLPRPSVRRSRQARQKVAKMKRVHALEKEREEQKLDVINRSHLTEHQETMTAPTEDLEDHSVFSDEEWEHEAAKLYAWSQALSLEDIGESSLTPNF</sequence>
<keyword evidence="3" id="KW-1185">Reference proteome</keyword>
<dbReference type="PANTHER" id="PTHR33504:SF1">
    <property type="entry name" value="FAMILY WITH SEQUENCE SIMILARITY 90, MEMBER A1B"/>
    <property type="match status" value="1"/>
</dbReference>